<evidence type="ECO:0000256" key="2">
    <source>
        <dbReference type="ARBA" id="ARBA00022448"/>
    </source>
</evidence>
<dbReference type="InterPro" id="IPR039426">
    <property type="entry name" value="TonB-dep_rcpt-like"/>
</dbReference>
<dbReference type="Pfam" id="PF07715">
    <property type="entry name" value="Plug"/>
    <property type="match status" value="1"/>
</dbReference>
<evidence type="ECO:0000256" key="7">
    <source>
        <dbReference type="ARBA" id="ARBA00023237"/>
    </source>
</evidence>
<gene>
    <name evidence="10" type="ORF">NCTC11343_05704</name>
</gene>
<dbReference type="Gene3D" id="2.40.170.20">
    <property type="entry name" value="TonB-dependent receptor, beta-barrel domain"/>
    <property type="match status" value="1"/>
</dbReference>
<dbReference type="NCBIfam" id="TIGR04057">
    <property type="entry name" value="SusC_RagA_signa"/>
    <property type="match status" value="1"/>
</dbReference>
<name>A0A2X2JLC6_SPHMU</name>
<dbReference type="Proteomes" id="UP000251241">
    <property type="component" value="Unassembled WGS sequence"/>
</dbReference>
<dbReference type="Gene3D" id="2.60.40.1120">
    <property type="entry name" value="Carboxypeptidase-like, regulatory domain"/>
    <property type="match status" value="1"/>
</dbReference>
<evidence type="ECO:0000256" key="5">
    <source>
        <dbReference type="ARBA" id="ARBA00022729"/>
    </source>
</evidence>
<evidence type="ECO:0000313" key="11">
    <source>
        <dbReference type="Proteomes" id="UP000251241"/>
    </source>
</evidence>
<dbReference type="SUPFAM" id="SSF56935">
    <property type="entry name" value="Porins"/>
    <property type="match status" value="1"/>
</dbReference>
<reference evidence="10 11" key="1">
    <citation type="submission" date="2018-06" db="EMBL/GenBank/DDBJ databases">
        <authorList>
            <consortium name="Pathogen Informatics"/>
            <person name="Doyle S."/>
        </authorList>
    </citation>
    <scope>NUCLEOTIDE SEQUENCE [LARGE SCALE GENOMIC DNA]</scope>
    <source>
        <strain evidence="10 11">NCTC11343</strain>
    </source>
</reference>
<sequence length="1118" mass="124512">MTSNLNKCMDKFIHAKGWYSNLLSRGVFFKILSMKLTILLSLFFCLQVTGKTAAQIINLNVKSASMKSVLRNIQKQTDYSFVVQEELLEKANPITIKIEGKLLGEALSLLFASQPLDYDISNKVITLTEKNSVVTDKNLNLSNKILQQEIFRGRVTDEKGQPLPGATVKVKGSKIMAVTDQGGWFELTVSQGNAIVEIVYVGYQTQELRIRELKGPVVLRPKESMLDEVVTVAYGTQKKSSVTGSITTLKAKELTTVTSPNVNGMLQGKVAGVQVLNTSGRPGDPAVIRIRGKSSLGGDNTIEPLWVIDGVVSGTGAQLNPNEIESISILKDASATALYGSRATNGVVLVTTKSGRTGENTIAASSKFGIATQNLGNFHLMDGPELYAYSIAMKNALKDYPWLSDKDALLSHNTNWFNFATQTGTTQNHTVSHTLGTEKVRNFLSFDYYKESGTVRDYTFDRISFRDNIDYSFNDKLKVYLKVAGNYRTTDDRQQSIYSAMTYLPWDYPFNPDGSVRTGKETGMGTALDWHGRDMDNYLYNNQFNYEKNKQIGINGNFGFDYRLTDWLTFESNNSIGFRFSRGMVYTDPRAIGSEATGGAIENKEDLATTRYTNQLLRFSRVFETVHSINAFLGYEYSDYLYENTNAIGQSIPINSEVLDVAAKAYSVKGTKYENATRSMYFNTNYVYDNKYSAQFSFRRDGSSKFGPQNRYGNFWTVGAAWSMEKEDFIKSLSFVDLLKLRFSYGSIGNSSSLGNYSYLSVYALNRNYVGIPAAFPNVLGNSGLAWEKAYETNFAVDASLFKRLNLTAEYYVKNTSDLLYSRKLSALTGYNSRYENIGALRNDGIEVSLSGDIILTDRWKWSLGTNFGYNKNRITELANGNADQFPDDTSNKIFRVGEDRDTYYLPEWAGVDVYTGAPLWYAYDPQTGARSVVTDRAKATRVLAGSSTPKFTGGINSSLSYKHLTLSAIGVFASGNKIYHAARQFYDNDGAYPTYNAMSLSSNKDWVRWQQPGDIATHPQAVSGGNSSSNELSTRYLEDGSYFRLSNVTLAYDVSSALLQKIRLKNARFYVTGENLWTLTKFSGADVEAGIGKSNGTYATDIYPTVRRFSLGVNFSF</sequence>
<keyword evidence="7 8" id="KW-0998">Cell outer membrane</keyword>
<dbReference type="AlphaFoldDB" id="A0A2X2JLC6"/>
<dbReference type="GO" id="GO:0015344">
    <property type="term" value="F:siderophore uptake transmembrane transporter activity"/>
    <property type="evidence" value="ECO:0007669"/>
    <property type="project" value="TreeGrafter"/>
</dbReference>
<evidence type="ECO:0000256" key="8">
    <source>
        <dbReference type="PROSITE-ProRule" id="PRU01360"/>
    </source>
</evidence>
<keyword evidence="2 8" id="KW-0813">Transport</keyword>
<comment type="subcellular location">
    <subcellularLocation>
        <location evidence="1 8">Cell outer membrane</location>
        <topology evidence="1 8">Multi-pass membrane protein</topology>
    </subcellularLocation>
</comment>
<keyword evidence="5" id="KW-0732">Signal</keyword>
<dbReference type="SUPFAM" id="SSF49464">
    <property type="entry name" value="Carboxypeptidase regulatory domain-like"/>
    <property type="match status" value="1"/>
</dbReference>
<keyword evidence="10" id="KW-0675">Receptor</keyword>
<keyword evidence="3 8" id="KW-1134">Transmembrane beta strand</keyword>
<dbReference type="PANTHER" id="PTHR30069">
    <property type="entry name" value="TONB-DEPENDENT OUTER MEMBRANE RECEPTOR"/>
    <property type="match status" value="1"/>
</dbReference>
<dbReference type="InterPro" id="IPR012910">
    <property type="entry name" value="Plug_dom"/>
</dbReference>
<dbReference type="InterPro" id="IPR037066">
    <property type="entry name" value="Plug_dom_sf"/>
</dbReference>
<evidence type="ECO:0000256" key="3">
    <source>
        <dbReference type="ARBA" id="ARBA00022452"/>
    </source>
</evidence>
<dbReference type="PANTHER" id="PTHR30069:SF29">
    <property type="entry name" value="HEMOGLOBIN AND HEMOGLOBIN-HAPTOGLOBIN-BINDING PROTEIN 1-RELATED"/>
    <property type="match status" value="1"/>
</dbReference>
<dbReference type="InterPro" id="IPR036942">
    <property type="entry name" value="Beta-barrel_TonB_sf"/>
</dbReference>
<dbReference type="PROSITE" id="PS52016">
    <property type="entry name" value="TONB_DEPENDENT_REC_3"/>
    <property type="match status" value="1"/>
</dbReference>
<dbReference type="InterPro" id="IPR008969">
    <property type="entry name" value="CarboxyPept-like_regulatory"/>
</dbReference>
<accession>A0A2X2JLC6</accession>
<dbReference type="NCBIfam" id="TIGR04056">
    <property type="entry name" value="OMP_RagA_SusC"/>
    <property type="match status" value="1"/>
</dbReference>
<dbReference type="InterPro" id="IPR023996">
    <property type="entry name" value="TonB-dep_OMP_SusC/RagA"/>
</dbReference>
<evidence type="ECO:0000256" key="1">
    <source>
        <dbReference type="ARBA" id="ARBA00004571"/>
    </source>
</evidence>
<dbReference type="GO" id="GO:0009279">
    <property type="term" value="C:cell outer membrane"/>
    <property type="evidence" value="ECO:0007669"/>
    <property type="project" value="UniProtKB-SubCell"/>
</dbReference>
<evidence type="ECO:0000313" key="10">
    <source>
        <dbReference type="EMBL" id="SPZ95017.1"/>
    </source>
</evidence>
<dbReference type="InterPro" id="IPR023997">
    <property type="entry name" value="TonB-dep_OMP_SusC/RagA_CS"/>
</dbReference>
<protein>
    <submittedName>
        <fullName evidence="10">Outer membrane receptor for ferrienterochelin and colicins</fullName>
    </submittedName>
</protein>
<evidence type="ECO:0000256" key="4">
    <source>
        <dbReference type="ARBA" id="ARBA00022692"/>
    </source>
</evidence>
<dbReference type="GO" id="GO:0044718">
    <property type="term" value="P:siderophore transmembrane transport"/>
    <property type="evidence" value="ECO:0007669"/>
    <property type="project" value="TreeGrafter"/>
</dbReference>
<dbReference type="Pfam" id="PF13715">
    <property type="entry name" value="CarbopepD_reg_2"/>
    <property type="match status" value="1"/>
</dbReference>
<dbReference type="EMBL" id="UAUU01000011">
    <property type="protein sequence ID" value="SPZ95017.1"/>
    <property type="molecule type" value="Genomic_DNA"/>
</dbReference>
<evidence type="ECO:0000256" key="6">
    <source>
        <dbReference type="ARBA" id="ARBA00023136"/>
    </source>
</evidence>
<dbReference type="FunFam" id="2.170.130.10:FF:000003">
    <property type="entry name" value="SusC/RagA family TonB-linked outer membrane protein"/>
    <property type="match status" value="1"/>
</dbReference>
<organism evidence="10 11">
    <name type="scientific">Sphingobacterium multivorum</name>
    <dbReference type="NCBI Taxonomy" id="28454"/>
    <lineage>
        <taxon>Bacteria</taxon>
        <taxon>Pseudomonadati</taxon>
        <taxon>Bacteroidota</taxon>
        <taxon>Sphingobacteriia</taxon>
        <taxon>Sphingobacteriales</taxon>
        <taxon>Sphingobacteriaceae</taxon>
        <taxon>Sphingobacterium</taxon>
    </lineage>
</organism>
<feature type="domain" description="TonB-dependent receptor plug" evidence="9">
    <location>
        <begin position="239"/>
        <end position="347"/>
    </location>
</feature>
<comment type="similarity">
    <text evidence="8">Belongs to the TonB-dependent receptor family.</text>
</comment>
<evidence type="ECO:0000259" key="9">
    <source>
        <dbReference type="Pfam" id="PF07715"/>
    </source>
</evidence>
<dbReference type="Gene3D" id="2.170.130.10">
    <property type="entry name" value="TonB-dependent receptor, plug domain"/>
    <property type="match status" value="1"/>
</dbReference>
<keyword evidence="4 8" id="KW-0812">Transmembrane</keyword>
<proteinExistence type="inferred from homology"/>
<keyword evidence="6 8" id="KW-0472">Membrane</keyword>